<dbReference type="SMART" id="SM00248">
    <property type="entry name" value="ANK"/>
    <property type="match status" value="5"/>
</dbReference>
<evidence type="ECO:0000256" key="4">
    <source>
        <dbReference type="SAM" id="SignalP"/>
    </source>
</evidence>
<reference evidence="5" key="1">
    <citation type="submission" date="2021-04" db="EMBL/GenBank/DDBJ databases">
        <title>Phylogenetic analysis of Acidobacteriaceae.</title>
        <authorList>
            <person name="Qiu L."/>
            <person name="Zhang Q."/>
        </authorList>
    </citation>
    <scope>NUCLEOTIDE SEQUENCE</scope>
    <source>
        <strain evidence="5">DSM 25168</strain>
    </source>
</reference>
<accession>A0A9J7BV06</accession>
<protein>
    <submittedName>
        <fullName evidence="5">Ankyrin repeat domain-containing protein</fullName>
    </submittedName>
</protein>
<keyword evidence="2 3" id="KW-0040">ANK repeat</keyword>
<dbReference type="PROSITE" id="PS50297">
    <property type="entry name" value="ANK_REP_REGION"/>
    <property type="match status" value="4"/>
</dbReference>
<gene>
    <name evidence="5" type="ORF">MOP44_06570</name>
</gene>
<feature type="signal peptide" evidence="4">
    <location>
        <begin position="1"/>
        <end position="30"/>
    </location>
</feature>
<evidence type="ECO:0000256" key="1">
    <source>
        <dbReference type="ARBA" id="ARBA00022737"/>
    </source>
</evidence>
<feature type="chain" id="PRO_5039944794" evidence="4">
    <location>
        <begin position="31"/>
        <end position="270"/>
    </location>
</feature>
<evidence type="ECO:0000313" key="6">
    <source>
        <dbReference type="Proteomes" id="UP001059380"/>
    </source>
</evidence>
<dbReference type="RefSeq" id="WP_260795176.1">
    <property type="nucleotide sequence ID" value="NZ_CP093313.1"/>
</dbReference>
<evidence type="ECO:0000256" key="2">
    <source>
        <dbReference type="ARBA" id="ARBA00023043"/>
    </source>
</evidence>
<dbReference type="Pfam" id="PF00023">
    <property type="entry name" value="Ank"/>
    <property type="match status" value="1"/>
</dbReference>
<dbReference type="PROSITE" id="PS50088">
    <property type="entry name" value="ANK_REPEAT"/>
    <property type="match status" value="4"/>
</dbReference>
<keyword evidence="1" id="KW-0677">Repeat</keyword>
<organism evidence="5 6">
    <name type="scientific">Occallatibacter riparius</name>
    <dbReference type="NCBI Taxonomy" id="1002689"/>
    <lineage>
        <taxon>Bacteria</taxon>
        <taxon>Pseudomonadati</taxon>
        <taxon>Acidobacteriota</taxon>
        <taxon>Terriglobia</taxon>
        <taxon>Terriglobales</taxon>
        <taxon>Acidobacteriaceae</taxon>
        <taxon>Occallatibacter</taxon>
    </lineage>
</organism>
<dbReference type="EMBL" id="CP093313">
    <property type="protein sequence ID" value="UWZ85602.1"/>
    <property type="molecule type" value="Genomic_DNA"/>
</dbReference>
<keyword evidence="6" id="KW-1185">Reference proteome</keyword>
<dbReference type="Pfam" id="PF12796">
    <property type="entry name" value="Ank_2"/>
    <property type="match status" value="2"/>
</dbReference>
<dbReference type="AlphaFoldDB" id="A0A9J7BV06"/>
<sequence>MMNFMLEGGRFHRALFVAALVVSFTGSAFADPIHDAARKGDLKKVQAILASDPNAVKAKDSNGDTPLHVAALHGELKVAEALIAAGAEVNVKNSYPNITPEDLGQFFSSSNHQDPVRLLHTQPSRSDAVNTHQVSSQDLANNGYTPMALAVFGRDHNKIIQLLIAHGGDVNMRGITGTTPLFWAVMRGQKDDMKTLLDHGADPNIPNAFGDTPLICAIQLGYLSLVPSLVDKGADVNAQNQSQMRALGYAMSKPEDDSIVDYLKKHGAHQ</sequence>
<name>A0A9J7BV06_9BACT</name>
<keyword evidence="4" id="KW-0732">Signal</keyword>
<dbReference type="KEGG" id="orp:MOP44_06570"/>
<feature type="repeat" description="ANK" evidence="3">
    <location>
        <begin position="209"/>
        <end position="241"/>
    </location>
</feature>
<dbReference type="PANTHER" id="PTHR24171:SF9">
    <property type="entry name" value="ANKYRIN REPEAT DOMAIN-CONTAINING PROTEIN 39"/>
    <property type="match status" value="1"/>
</dbReference>
<dbReference type="PANTHER" id="PTHR24171">
    <property type="entry name" value="ANKYRIN REPEAT DOMAIN-CONTAINING PROTEIN 39-RELATED"/>
    <property type="match status" value="1"/>
</dbReference>
<feature type="repeat" description="ANK" evidence="3">
    <location>
        <begin position="62"/>
        <end position="94"/>
    </location>
</feature>
<proteinExistence type="predicted"/>
<evidence type="ECO:0000313" key="5">
    <source>
        <dbReference type="EMBL" id="UWZ85602.1"/>
    </source>
</evidence>
<evidence type="ECO:0000256" key="3">
    <source>
        <dbReference type="PROSITE-ProRule" id="PRU00023"/>
    </source>
</evidence>
<dbReference type="Proteomes" id="UP001059380">
    <property type="component" value="Chromosome"/>
</dbReference>
<dbReference type="InterPro" id="IPR002110">
    <property type="entry name" value="Ankyrin_rpt"/>
</dbReference>
<dbReference type="Gene3D" id="1.25.40.20">
    <property type="entry name" value="Ankyrin repeat-containing domain"/>
    <property type="match status" value="3"/>
</dbReference>
<feature type="repeat" description="ANK" evidence="3">
    <location>
        <begin position="142"/>
        <end position="175"/>
    </location>
</feature>
<dbReference type="PRINTS" id="PR01415">
    <property type="entry name" value="ANKYRIN"/>
</dbReference>
<feature type="repeat" description="ANK" evidence="3">
    <location>
        <begin position="176"/>
        <end position="208"/>
    </location>
</feature>
<dbReference type="SUPFAM" id="SSF48403">
    <property type="entry name" value="Ankyrin repeat"/>
    <property type="match status" value="1"/>
</dbReference>
<dbReference type="InterPro" id="IPR036770">
    <property type="entry name" value="Ankyrin_rpt-contain_sf"/>
</dbReference>